<dbReference type="RefSeq" id="WP_045751237.1">
    <property type="nucleotide sequence ID" value="NZ_LN794158.1"/>
</dbReference>
<dbReference type="OrthoDB" id="9812372at2"/>
<keyword evidence="8 12" id="KW-0413">Isomerase</keyword>
<evidence type="ECO:0000313" key="15">
    <source>
        <dbReference type="EMBL" id="CEN56062.1"/>
    </source>
</evidence>
<dbReference type="Pfam" id="PF13616">
    <property type="entry name" value="Rotamase_3"/>
    <property type="match status" value="1"/>
</dbReference>
<dbReference type="PROSITE" id="PS01096">
    <property type="entry name" value="PPIC_PPIASE_1"/>
    <property type="match status" value="1"/>
</dbReference>
<feature type="domain" description="PpiC" evidence="14">
    <location>
        <begin position="264"/>
        <end position="367"/>
    </location>
</feature>
<evidence type="ECO:0000256" key="7">
    <source>
        <dbReference type="ARBA" id="ARBA00023186"/>
    </source>
</evidence>
<evidence type="ECO:0000256" key="1">
    <source>
        <dbReference type="ARBA" id="ARBA00004382"/>
    </source>
</evidence>
<evidence type="ECO:0000313" key="16">
    <source>
        <dbReference type="Proteomes" id="UP000056322"/>
    </source>
</evidence>
<evidence type="ECO:0000256" key="2">
    <source>
        <dbReference type="ARBA" id="ARBA00022475"/>
    </source>
</evidence>
<keyword evidence="7" id="KW-0143">Chaperone</keyword>
<dbReference type="InterPro" id="IPR046357">
    <property type="entry name" value="PPIase_dom_sf"/>
</dbReference>
<dbReference type="PANTHER" id="PTHR47529">
    <property type="entry name" value="PEPTIDYL-PROLYL CIS-TRANS ISOMERASE D"/>
    <property type="match status" value="1"/>
</dbReference>
<accession>A0A0B7IZX4</accession>
<dbReference type="AlphaFoldDB" id="A0A0B7IZX4"/>
<gene>
    <name evidence="15" type="ORF">BN1209_1021</name>
</gene>
<dbReference type="Gene3D" id="3.10.50.40">
    <property type="match status" value="1"/>
</dbReference>
<dbReference type="InterPro" id="IPR023058">
    <property type="entry name" value="PPIase_PpiC_CS"/>
</dbReference>
<dbReference type="GO" id="GO:0003755">
    <property type="term" value="F:peptidyl-prolyl cis-trans isomerase activity"/>
    <property type="evidence" value="ECO:0007669"/>
    <property type="project" value="UniProtKB-KW"/>
</dbReference>
<keyword evidence="5 13" id="KW-1133">Transmembrane helix</keyword>
<keyword evidence="4 13" id="KW-0812">Transmembrane</keyword>
<evidence type="ECO:0000256" key="12">
    <source>
        <dbReference type="PROSITE-ProRule" id="PRU00278"/>
    </source>
</evidence>
<protein>
    <recommendedName>
        <fullName evidence="10">Periplasmic chaperone PpiD</fullName>
    </recommendedName>
    <alternativeName>
        <fullName evidence="11">Periplasmic folding chaperone</fullName>
    </alternativeName>
</protein>
<name>A0A0B7IZX4_9PROT</name>
<keyword evidence="6 13" id="KW-0472">Membrane</keyword>
<dbReference type="Gene3D" id="6.10.140.970">
    <property type="match status" value="1"/>
</dbReference>
<dbReference type="InterPro" id="IPR052029">
    <property type="entry name" value="PpiD_chaperone"/>
</dbReference>
<organism evidence="15 16">
    <name type="scientific">Candidatus Methylopumilus turicensis</name>
    <dbReference type="NCBI Taxonomy" id="1581680"/>
    <lineage>
        <taxon>Bacteria</taxon>
        <taxon>Pseudomonadati</taxon>
        <taxon>Pseudomonadota</taxon>
        <taxon>Betaproteobacteria</taxon>
        <taxon>Nitrosomonadales</taxon>
        <taxon>Methylophilaceae</taxon>
        <taxon>Candidatus Methylopumilus</taxon>
    </lineage>
</organism>
<evidence type="ECO:0000256" key="10">
    <source>
        <dbReference type="ARBA" id="ARBA00040743"/>
    </source>
</evidence>
<dbReference type="PROSITE" id="PS50198">
    <property type="entry name" value="PPIC_PPIASE_2"/>
    <property type="match status" value="1"/>
</dbReference>
<dbReference type="InterPro" id="IPR027304">
    <property type="entry name" value="Trigger_fact/SurA_dom_sf"/>
</dbReference>
<keyword evidence="12" id="KW-0697">Rotamase</keyword>
<dbReference type="STRING" id="1581680.BN1209_1021"/>
<dbReference type="Gene3D" id="1.10.4030.10">
    <property type="entry name" value="Porin chaperone SurA, peptide-binding domain"/>
    <property type="match status" value="1"/>
</dbReference>
<dbReference type="KEGG" id="mbac:BN1209_1021"/>
<evidence type="ECO:0000259" key="14">
    <source>
        <dbReference type="PROSITE" id="PS50198"/>
    </source>
</evidence>
<dbReference type="SUPFAM" id="SSF54534">
    <property type="entry name" value="FKBP-like"/>
    <property type="match status" value="1"/>
</dbReference>
<comment type="subcellular location">
    <subcellularLocation>
        <location evidence="1">Cell inner membrane</location>
        <topology evidence="1">Single-pass type II membrane protein</topology>
        <orientation evidence="1">Periplasmic side</orientation>
    </subcellularLocation>
</comment>
<dbReference type="PANTHER" id="PTHR47529:SF1">
    <property type="entry name" value="PERIPLASMIC CHAPERONE PPID"/>
    <property type="match status" value="1"/>
</dbReference>
<evidence type="ECO:0000256" key="5">
    <source>
        <dbReference type="ARBA" id="ARBA00022989"/>
    </source>
</evidence>
<evidence type="ECO:0000256" key="13">
    <source>
        <dbReference type="SAM" id="Phobius"/>
    </source>
</evidence>
<dbReference type="SUPFAM" id="SSF109998">
    <property type="entry name" value="Triger factor/SurA peptide-binding domain-like"/>
    <property type="match status" value="1"/>
</dbReference>
<evidence type="ECO:0000256" key="3">
    <source>
        <dbReference type="ARBA" id="ARBA00022519"/>
    </source>
</evidence>
<feature type="transmembrane region" description="Helical" evidence="13">
    <location>
        <begin position="12"/>
        <end position="34"/>
    </location>
</feature>
<evidence type="ECO:0000256" key="11">
    <source>
        <dbReference type="ARBA" id="ARBA00042775"/>
    </source>
</evidence>
<comment type="similarity">
    <text evidence="9">Belongs to the PpiD chaperone family.</text>
</comment>
<dbReference type="EMBL" id="LN794158">
    <property type="protein sequence ID" value="CEN56062.1"/>
    <property type="molecule type" value="Genomic_DNA"/>
</dbReference>
<dbReference type="HOGENOM" id="CLU_023843_1_2_4"/>
<evidence type="ECO:0000256" key="4">
    <source>
        <dbReference type="ARBA" id="ARBA00022692"/>
    </source>
</evidence>
<keyword evidence="3" id="KW-0997">Cell inner membrane</keyword>
<dbReference type="InterPro" id="IPR000297">
    <property type="entry name" value="PPIase_PpiC"/>
</dbReference>
<keyword evidence="16" id="KW-1185">Reference proteome</keyword>
<evidence type="ECO:0000256" key="8">
    <source>
        <dbReference type="ARBA" id="ARBA00023235"/>
    </source>
</evidence>
<dbReference type="GO" id="GO:0005886">
    <property type="term" value="C:plasma membrane"/>
    <property type="evidence" value="ECO:0007669"/>
    <property type="project" value="UniProtKB-SubCell"/>
</dbReference>
<evidence type="ECO:0000256" key="9">
    <source>
        <dbReference type="ARBA" id="ARBA00038408"/>
    </source>
</evidence>
<keyword evidence="2" id="KW-1003">Cell membrane</keyword>
<evidence type="ECO:0000256" key="6">
    <source>
        <dbReference type="ARBA" id="ARBA00023136"/>
    </source>
</evidence>
<sequence>MLEVIRAHSKGWVAKLILTLITVPFALFGIDAYLKDAGAGASVAKVDGATISVQEYRNAMQSLRDRLQKENPKDISALDSPEVKQSVLDRLINTRLFNAEVSNSNFKITNEQLAQFITSLPEFQEGGKFSQEVYDRLLSQNQMTPSQFEKKMRGEMLLQQVRDGIPGLAFTSKAVENASLVVEHQQREVSVAEIKTADFISQVNVDPSEVKAYYEKHKDKFKVPEQVKLEYVMLSANTLIPKMQTTEDEAKKFYDENASKFQGDEQRRASHILIGFSASATPEAKAEAKKKAEQVLAEVKKNPAKFAELAKKYSQDPGSAEKGGDLGAFGRGAMVKPFEDAAFSMKQGDVSGLVQSDFGYHIIKLNEILGQGQGFEQLKPQIRAELMYQKALAKFAEQAEAFSATVYEQSSSLQPVADTYGVPVQKSEWMSFVDGAKFFKSDRLMTLVFSSDVLKDKRNTEAVEVSNNTLVSARVVDYKPSAPRSFDEVKGGIADLLKIEKATKLAIDKGAASLASLKSSKEVANLDWITPVIVDRKNAQGLTEVTMSNVFKVDTSKLPAYAGVADNQKGYLLIKVTAVQNKLDDEDAKKTALLELRTAIASEVSSAYIGTLKSNKKIYVNSRLMMTDSTQQ</sequence>
<dbReference type="Proteomes" id="UP000056322">
    <property type="component" value="Chromosome 1"/>
</dbReference>
<reference evidence="16" key="1">
    <citation type="submission" date="2014-12" db="EMBL/GenBank/DDBJ databases">
        <authorList>
            <person name="Salcher M.M."/>
        </authorList>
    </citation>
    <scope>NUCLEOTIDE SEQUENCE [LARGE SCALE GENOMIC DNA]</scope>
    <source>
        <strain evidence="16">MMS-10A-171</strain>
    </source>
</reference>
<dbReference type="Pfam" id="PF13624">
    <property type="entry name" value="SurA_N_3"/>
    <property type="match status" value="1"/>
</dbReference>
<proteinExistence type="inferred from homology"/>